<feature type="compositionally biased region" description="Polar residues" evidence="6">
    <location>
        <begin position="469"/>
        <end position="483"/>
    </location>
</feature>
<dbReference type="Proteomes" id="UP000807469">
    <property type="component" value="Unassembled WGS sequence"/>
</dbReference>
<comment type="caution">
    <text evidence="8">The sequence shown here is derived from an EMBL/GenBank/DDBJ whole genome shotgun (WGS) entry which is preliminary data.</text>
</comment>
<feature type="compositionally biased region" description="Low complexity" evidence="6">
    <location>
        <begin position="495"/>
        <end position="506"/>
    </location>
</feature>
<organism evidence="8 9">
    <name type="scientific">Pholiota conissans</name>
    <dbReference type="NCBI Taxonomy" id="109636"/>
    <lineage>
        <taxon>Eukaryota</taxon>
        <taxon>Fungi</taxon>
        <taxon>Dikarya</taxon>
        <taxon>Basidiomycota</taxon>
        <taxon>Agaricomycotina</taxon>
        <taxon>Agaricomycetes</taxon>
        <taxon>Agaricomycetidae</taxon>
        <taxon>Agaricales</taxon>
        <taxon>Agaricineae</taxon>
        <taxon>Strophariaceae</taxon>
        <taxon>Pholiota</taxon>
    </lineage>
</organism>
<evidence type="ECO:0000256" key="2">
    <source>
        <dbReference type="ARBA" id="ARBA00022771"/>
    </source>
</evidence>
<gene>
    <name evidence="8" type="ORF">BDN70DRAFT_939778</name>
</gene>
<evidence type="ECO:0000256" key="1">
    <source>
        <dbReference type="ARBA" id="ARBA00022723"/>
    </source>
</evidence>
<feature type="compositionally biased region" description="Low complexity" evidence="6">
    <location>
        <begin position="386"/>
        <end position="408"/>
    </location>
</feature>
<dbReference type="PROSITE" id="PS50089">
    <property type="entry name" value="ZF_RING_2"/>
    <property type="match status" value="1"/>
</dbReference>
<dbReference type="InterPro" id="IPR013083">
    <property type="entry name" value="Znf_RING/FYVE/PHD"/>
</dbReference>
<feature type="compositionally biased region" description="Low complexity" evidence="6">
    <location>
        <begin position="459"/>
        <end position="468"/>
    </location>
</feature>
<feature type="region of interest" description="Disordered" evidence="6">
    <location>
        <begin position="440"/>
        <end position="621"/>
    </location>
</feature>
<dbReference type="InterPro" id="IPR001841">
    <property type="entry name" value="Znf_RING"/>
</dbReference>
<keyword evidence="5" id="KW-0175">Coiled coil</keyword>
<feature type="compositionally biased region" description="Low complexity" evidence="6">
    <location>
        <begin position="293"/>
        <end position="308"/>
    </location>
</feature>
<evidence type="ECO:0000259" key="7">
    <source>
        <dbReference type="PROSITE" id="PS50089"/>
    </source>
</evidence>
<keyword evidence="1" id="KW-0479">Metal-binding</keyword>
<feature type="compositionally biased region" description="Low complexity" evidence="6">
    <location>
        <begin position="519"/>
        <end position="555"/>
    </location>
</feature>
<feature type="compositionally biased region" description="Gly residues" evidence="6">
    <location>
        <begin position="580"/>
        <end position="591"/>
    </location>
</feature>
<evidence type="ECO:0000313" key="9">
    <source>
        <dbReference type="Proteomes" id="UP000807469"/>
    </source>
</evidence>
<protein>
    <recommendedName>
        <fullName evidence="7">RING-type domain-containing protein</fullName>
    </recommendedName>
</protein>
<proteinExistence type="predicted"/>
<feature type="domain" description="RING-type" evidence="7">
    <location>
        <begin position="10"/>
        <end position="56"/>
    </location>
</feature>
<reference evidence="8" key="1">
    <citation type="submission" date="2020-11" db="EMBL/GenBank/DDBJ databases">
        <authorList>
            <consortium name="DOE Joint Genome Institute"/>
            <person name="Ahrendt S."/>
            <person name="Riley R."/>
            <person name="Andreopoulos W."/>
            <person name="Labutti K."/>
            <person name="Pangilinan J."/>
            <person name="Ruiz-Duenas F.J."/>
            <person name="Barrasa J.M."/>
            <person name="Sanchez-Garcia M."/>
            <person name="Camarero S."/>
            <person name="Miyauchi S."/>
            <person name="Serrano A."/>
            <person name="Linde D."/>
            <person name="Babiker R."/>
            <person name="Drula E."/>
            <person name="Ayuso-Fernandez I."/>
            <person name="Pacheco R."/>
            <person name="Padilla G."/>
            <person name="Ferreira P."/>
            <person name="Barriuso J."/>
            <person name="Kellner H."/>
            <person name="Castanera R."/>
            <person name="Alfaro M."/>
            <person name="Ramirez L."/>
            <person name="Pisabarro A.G."/>
            <person name="Kuo A."/>
            <person name="Tritt A."/>
            <person name="Lipzen A."/>
            <person name="He G."/>
            <person name="Yan M."/>
            <person name="Ng V."/>
            <person name="Cullen D."/>
            <person name="Martin F."/>
            <person name="Rosso M.-N."/>
            <person name="Henrissat B."/>
            <person name="Hibbett D."/>
            <person name="Martinez A.T."/>
            <person name="Grigoriev I.V."/>
        </authorList>
    </citation>
    <scope>NUCLEOTIDE SEQUENCE</scope>
    <source>
        <strain evidence="8">CIRM-BRFM 674</strain>
    </source>
</reference>
<dbReference type="InterPro" id="IPR017907">
    <property type="entry name" value="Znf_RING_CS"/>
</dbReference>
<feature type="coiled-coil region" evidence="5">
    <location>
        <begin position="184"/>
        <end position="211"/>
    </location>
</feature>
<evidence type="ECO:0000256" key="4">
    <source>
        <dbReference type="PROSITE-ProRule" id="PRU00175"/>
    </source>
</evidence>
<dbReference type="AlphaFoldDB" id="A0A9P6CQN1"/>
<name>A0A9P6CQN1_9AGAR</name>
<dbReference type="SUPFAM" id="SSF57850">
    <property type="entry name" value="RING/U-box"/>
    <property type="match status" value="1"/>
</dbReference>
<feature type="compositionally biased region" description="Basic and acidic residues" evidence="6">
    <location>
        <begin position="600"/>
        <end position="609"/>
    </location>
</feature>
<evidence type="ECO:0000256" key="3">
    <source>
        <dbReference type="ARBA" id="ARBA00022833"/>
    </source>
</evidence>
<keyword evidence="2 4" id="KW-0863">Zinc-finger</keyword>
<keyword evidence="3" id="KW-0862">Zinc</keyword>
<dbReference type="InterPro" id="IPR052667">
    <property type="entry name" value="E3_ubiquitin-ligase_RING"/>
</dbReference>
<evidence type="ECO:0000256" key="5">
    <source>
        <dbReference type="SAM" id="Coils"/>
    </source>
</evidence>
<accession>A0A9P6CQN1</accession>
<evidence type="ECO:0000313" key="8">
    <source>
        <dbReference type="EMBL" id="KAF9470365.1"/>
    </source>
</evidence>
<dbReference type="OrthoDB" id="6105938at2759"/>
<dbReference type="GO" id="GO:0008270">
    <property type="term" value="F:zinc ion binding"/>
    <property type="evidence" value="ECO:0007669"/>
    <property type="project" value="UniProtKB-KW"/>
</dbReference>
<dbReference type="SMART" id="SM00184">
    <property type="entry name" value="RING"/>
    <property type="match status" value="1"/>
</dbReference>
<dbReference type="PANTHER" id="PTHR47156:SF10">
    <property type="entry name" value="E3 UBIQUITIN-PROTEIN LIGASE TRIM-21-RELATED"/>
    <property type="match status" value="1"/>
</dbReference>
<dbReference type="EMBL" id="MU156044">
    <property type="protein sequence ID" value="KAF9470365.1"/>
    <property type="molecule type" value="Genomic_DNA"/>
</dbReference>
<dbReference type="PROSITE" id="PS00518">
    <property type="entry name" value="ZF_RING_1"/>
    <property type="match status" value="1"/>
</dbReference>
<dbReference type="Pfam" id="PF14634">
    <property type="entry name" value="zf-RING_5"/>
    <property type="match status" value="1"/>
</dbReference>
<feature type="region of interest" description="Disordered" evidence="6">
    <location>
        <begin position="293"/>
        <end position="423"/>
    </location>
</feature>
<evidence type="ECO:0000256" key="6">
    <source>
        <dbReference type="SAM" id="MobiDB-lite"/>
    </source>
</evidence>
<dbReference type="Gene3D" id="3.30.40.10">
    <property type="entry name" value="Zinc/RING finger domain, C3HC4 (zinc finger)"/>
    <property type="match status" value="1"/>
</dbReference>
<feature type="compositionally biased region" description="Low complexity" evidence="6">
    <location>
        <begin position="316"/>
        <end position="374"/>
    </location>
</feature>
<sequence>MLTLTPGCACDVCAEEYGSNRPPHSIPCGHVLCASCIQTIIEKTNPRMSPVCPFCRETFKADGARLIRMDFGPTSGWTTPRRYPAAETLSAIDADAFTSRTAAFLAGPPPRFSRPPPSPEVRKLEDKIARIAAKKCSVEEVSMLYKELSEWLLAEKDDQTSSLFLSAALLRAILTNHMAHSDASKAAKTTEANLRHKIEDLELNVTRYEAELKKCVPVLRWHLPCPCDLHSSDEHEFRILVYLALFVKAVGYMGEIVAWLVGLCFIGFFRTQYTAKAQECARLHALATTIPSPSAAAADSSSSYTKSPSSPPPYTPHSTSTSPTPYSQSQSHYPTSSSASNSASTRFHARSASMSHSSASASASASAAASASAHRPTTPAIHPLSHSHSQQPTTTTTTTTSPTRSHTPAPRNHTPGPPASASAAFNAYYHSSSSSASMAAANGLGATPQRTQTPAGGLSSSASAQARSHTPSLMRSHTPSLMRSHTPAVPPVPAMPRYAASPAPAAYGLGNTHHHHHSSSTTPTTSPSRASPTHPSPYSHHGHSSSMSHGYSAYGLGLRAQTPGPAPLVPPKPRRLSLSGVGGGGGGGGGSPPRLVARTTSEEKAEAHQRWLPPSLGVGRV</sequence>
<keyword evidence="9" id="KW-1185">Reference proteome</keyword>
<dbReference type="PANTHER" id="PTHR47156">
    <property type="entry name" value="PROTEIN CBG20824"/>
    <property type="match status" value="1"/>
</dbReference>